<proteinExistence type="predicted"/>
<organism evidence="1 2">
    <name type="scientific">Aulographum hederae CBS 113979</name>
    <dbReference type="NCBI Taxonomy" id="1176131"/>
    <lineage>
        <taxon>Eukaryota</taxon>
        <taxon>Fungi</taxon>
        <taxon>Dikarya</taxon>
        <taxon>Ascomycota</taxon>
        <taxon>Pezizomycotina</taxon>
        <taxon>Dothideomycetes</taxon>
        <taxon>Pleosporomycetidae</taxon>
        <taxon>Aulographales</taxon>
        <taxon>Aulographaceae</taxon>
    </lineage>
</organism>
<protein>
    <submittedName>
        <fullName evidence="1">Uncharacterized protein</fullName>
    </submittedName>
</protein>
<dbReference type="Proteomes" id="UP000800041">
    <property type="component" value="Unassembled WGS sequence"/>
</dbReference>
<keyword evidence="2" id="KW-1185">Reference proteome</keyword>
<evidence type="ECO:0000313" key="2">
    <source>
        <dbReference type="Proteomes" id="UP000800041"/>
    </source>
</evidence>
<dbReference type="EMBL" id="ML977153">
    <property type="protein sequence ID" value="KAF1987236.1"/>
    <property type="molecule type" value="Genomic_DNA"/>
</dbReference>
<name>A0A6G1H1Z0_9PEZI</name>
<dbReference type="AlphaFoldDB" id="A0A6G1H1Z0"/>
<reference evidence="1" key="1">
    <citation type="journal article" date="2020" name="Stud. Mycol.">
        <title>101 Dothideomycetes genomes: a test case for predicting lifestyles and emergence of pathogens.</title>
        <authorList>
            <person name="Haridas S."/>
            <person name="Albert R."/>
            <person name="Binder M."/>
            <person name="Bloem J."/>
            <person name="Labutti K."/>
            <person name="Salamov A."/>
            <person name="Andreopoulos B."/>
            <person name="Baker S."/>
            <person name="Barry K."/>
            <person name="Bills G."/>
            <person name="Bluhm B."/>
            <person name="Cannon C."/>
            <person name="Castanera R."/>
            <person name="Culley D."/>
            <person name="Daum C."/>
            <person name="Ezra D."/>
            <person name="Gonzalez J."/>
            <person name="Henrissat B."/>
            <person name="Kuo A."/>
            <person name="Liang C."/>
            <person name="Lipzen A."/>
            <person name="Lutzoni F."/>
            <person name="Magnuson J."/>
            <person name="Mondo S."/>
            <person name="Nolan M."/>
            <person name="Ohm R."/>
            <person name="Pangilinan J."/>
            <person name="Park H.-J."/>
            <person name="Ramirez L."/>
            <person name="Alfaro M."/>
            <person name="Sun H."/>
            <person name="Tritt A."/>
            <person name="Yoshinaga Y."/>
            <person name="Zwiers L.-H."/>
            <person name="Turgeon B."/>
            <person name="Goodwin S."/>
            <person name="Spatafora J."/>
            <person name="Crous P."/>
            <person name="Grigoriev I."/>
        </authorList>
    </citation>
    <scope>NUCLEOTIDE SEQUENCE</scope>
    <source>
        <strain evidence="1">CBS 113979</strain>
    </source>
</reference>
<evidence type="ECO:0000313" key="1">
    <source>
        <dbReference type="EMBL" id="KAF1987236.1"/>
    </source>
</evidence>
<accession>A0A6G1H1Z0</accession>
<gene>
    <name evidence="1" type="ORF">K402DRAFT_392934</name>
</gene>
<sequence>MSTPHLRQAPRPSTPQLLKLRASLRPPGRKLCFRPMCAAIRSYLRNPYLHQPSAFPMGAWDASRHSRAAEALFQSLSRSDHSWRSSSLVAVVVVLDRGPGIRSLTLERAMGWWMGRKLPTADPAAGDPENS</sequence>